<dbReference type="SUPFAM" id="SSF56935">
    <property type="entry name" value="Porins"/>
    <property type="match status" value="1"/>
</dbReference>
<evidence type="ECO:0000313" key="17">
    <source>
        <dbReference type="Proteomes" id="UP001409585"/>
    </source>
</evidence>
<keyword evidence="16" id="KW-0675">Receptor</keyword>
<accession>A0AAV3U6J9</accession>
<gene>
    <name evidence="16" type="ORF">GCM10025791_37290</name>
</gene>
<dbReference type="InterPro" id="IPR036942">
    <property type="entry name" value="Beta-barrel_TonB_sf"/>
</dbReference>
<dbReference type="InterPro" id="IPR000531">
    <property type="entry name" value="Beta-barrel_TonB"/>
</dbReference>
<feature type="signal peptide" evidence="13">
    <location>
        <begin position="1"/>
        <end position="27"/>
    </location>
</feature>
<proteinExistence type="inferred from homology"/>
<evidence type="ECO:0000259" key="15">
    <source>
        <dbReference type="Pfam" id="PF07715"/>
    </source>
</evidence>
<dbReference type="Pfam" id="PF07715">
    <property type="entry name" value="Plug"/>
    <property type="match status" value="1"/>
</dbReference>
<evidence type="ECO:0000256" key="10">
    <source>
        <dbReference type="ARBA" id="ARBA00023237"/>
    </source>
</evidence>
<name>A0AAV3U6J9_9ALTE</name>
<evidence type="ECO:0000256" key="5">
    <source>
        <dbReference type="ARBA" id="ARBA00022692"/>
    </source>
</evidence>
<feature type="domain" description="TonB-dependent receptor-like beta-barrel" evidence="14">
    <location>
        <begin position="288"/>
        <end position="729"/>
    </location>
</feature>
<keyword evidence="6" id="KW-0408">Iron</keyword>
<comment type="caution">
    <text evidence="16">The sequence shown here is derived from an EMBL/GenBank/DDBJ whole genome shotgun (WGS) entry which is preliminary data.</text>
</comment>
<dbReference type="InterPro" id="IPR039426">
    <property type="entry name" value="TonB-dep_rcpt-like"/>
</dbReference>
<evidence type="ECO:0000259" key="14">
    <source>
        <dbReference type="Pfam" id="PF00593"/>
    </source>
</evidence>
<dbReference type="InterPro" id="IPR012910">
    <property type="entry name" value="Plug_dom"/>
</dbReference>
<keyword evidence="5 11" id="KW-0812">Transmembrane</keyword>
<dbReference type="Pfam" id="PF00593">
    <property type="entry name" value="TonB_dep_Rec_b-barrel"/>
    <property type="match status" value="1"/>
</dbReference>
<evidence type="ECO:0000256" key="8">
    <source>
        <dbReference type="ARBA" id="ARBA00023077"/>
    </source>
</evidence>
<dbReference type="RefSeq" id="WP_345426016.1">
    <property type="nucleotide sequence ID" value="NZ_AP031496.1"/>
</dbReference>
<organism evidence="16 17">
    <name type="scientific">Halioxenophilus aromaticivorans</name>
    <dbReference type="NCBI Taxonomy" id="1306992"/>
    <lineage>
        <taxon>Bacteria</taxon>
        <taxon>Pseudomonadati</taxon>
        <taxon>Pseudomonadota</taxon>
        <taxon>Gammaproteobacteria</taxon>
        <taxon>Alteromonadales</taxon>
        <taxon>Alteromonadaceae</taxon>
        <taxon>Halioxenophilus</taxon>
    </lineage>
</organism>
<keyword evidence="10 11" id="KW-0998">Cell outer membrane</keyword>
<feature type="chain" id="PRO_5043472603" evidence="13">
    <location>
        <begin position="28"/>
        <end position="766"/>
    </location>
</feature>
<dbReference type="EMBL" id="BAABLX010000029">
    <property type="protein sequence ID" value="GAA4952941.1"/>
    <property type="molecule type" value="Genomic_DNA"/>
</dbReference>
<sequence>MQNLPFKKLSLHTTLLSIICAFPEAYAAEEGMDVVDRTTSGDYIEEVTVTVSVDQREVNLQDVAASITAVGDELMKQANITDATGLNGYVPGLQVNKSGGAERMVSIRGVGSQTPQNFYSQPGVSFHMDGAYITNNIALNMGFLDVEHIEVLRGPQGTAFGAASTGGTLNVISKKPKMGEFSAEVQAGLGNYNYREGQVAVNLPVGENFAIRGVIKDTSHDGYSESNGIDGGYDLDDADNQNARISALWEPTDSLSVLVMGQRYKDHHNAAALKAVDDPNRDERVVSQDFPGKFDMDMDIATAIINWELPFATLKSTSSYQDMDHAQSFDTDRSTAQLFGGYDHVAVWATTAETYMQELSLSSNTDGAFEWVVGAFYLESESGQYVNEYAGTDVSDPTPILSPSTAASDIPANLSYSERSTVDRTSWATFAQGTFNLTDKLSLTAGLRYNDDSFDGLGSTYFAEPNPSSFGAEEVTGKIGIDYHLTEDNMIYAVASRGYKTGGINSGAVNAMVVSTTIEPEIVTTYELGTKNIFLENALTVNASVFYSDYQDMQYIQEDPIPYSGGLGNIPKANIYGMELETKLALMEGMLELGFNATVLEGEFSDEYYALDRRVADAAGAEAIANGTAPYEWSYEWFLARGSATVNTEGNTPANLPEFSSGLNATLYTELGDFGLITSRVEYLYKSDYESRIFNTDVGHVDGYDQFNLFVQYEPFEGNWRAWVTATNLTDEANIVGRFVDPYGSGVVSDEYIPPRQVVANFSIDF</sequence>
<keyword evidence="2 11" id="KW-0813">Transport</keyword>
<reference evidence="17" key="1">
    <citation type="journal article" date="2019" name="Int. J. Syst. Evol. Microbiol.">
        <title>The Global Catalogue of Microorganisms (GCM) 10K type strain sequencing project: providing services to taxonomists for standard genome sequencing and annotation.</title>
        <authorList>
            <consortium name="The Broad Institute Genomics Platform"/>
            <consortium name="The Broad Institute Genome Sequencing Center for Infectious Disease"/>
            <person name="Wu L."/>
            <person name="Ma J."/>
        </authorList>
    </citation>
    <scope>NUCLEOTIDE SEQUENCE [LARGE SCALE GENOMIC DNA]</scope>
    <source>
        <strain evidence="17">JCM 19134</strain>
    </source>
</reference>
<keyword evidence="13" id="KW-0732">Signal</keyword>
<protein>
    <submittedName>
        <fullName evidence="16">TonB-dependent receptor</fullName>
    </submittedName>
</protein>
<comment type="subcellular location">
    <subcellularLocation>
        <location evidence="1 11">Cell outer membrane</location>
        <topology evidence="1 11">Multi-pass membrane protein</topology>
    </subcellularLocation>
</comment>
<evidence type="ECO:0000256" key="3">
    <source>
        <dbReference type="ARBA" id="ARBA00022452"/>
    </source>
</evidence>
<keyword evidence="7" id="KW-0406">Ion transport</keyword>
<feature type="domain" description="TonB-dependent receptor plug" evidence="15">
    <location>
        <begin position="60"/>
        <end position="168"/>
    </location>
</feature>
<evidence type="ECO:0000256" key="4">
    <source>
        <dbReference type="ARBA" id="ARBA00022496"/>
    </source>
</evidence>
<evidence type="ECO:0000256" key="12">
    <source>
        <dbReference type="RuleBase" id="RU003357"/>
    </source>
</evidence>
<evidence type="ECO:0000256" key="13">
    <source>
        <dbReference type="SAM" id="SignalP"/>
    </source>
</evidence>
<dbReference type="GO" id="GO:0006826">
    <property type="term" value="P:iron ion transport"/>
    <property type="evidence" value="ECO:0007669"/>
    <property type="project" value="UniProtKB-KW"/>
</dbReference>
<evidence type="ECO:0000256" key="2">
    <source>
        <dbReference type="ARBA" id="ARBA00022448"/>
    </source>
</evidence>
<evidence type="ECO:0000256" key="7">
    <source>
        <dbReference type="ARBA" id="ARBA00023065"/>
    </source>
</evidence>
<dbReference type="PANTHER" id="PTHR32552:SF81">
    <property type="entry name" value="TONB-DEPENDENT OUTER MEMBRANE RECEPTOR"/>
    <property type="match status" value="1"/>
</dbReference>
<dbReference type="AlphaFoldDB" id="A0AAV3U6J9"/>
<keyword evidence="8 12" id="KW-0798">TonB box</keyword>
<evidence type="ECO:0000256" key="1">
    <source>
        <dbReference type="ARBA" id="ARBA00004571"/>
    </source>
</evidence>
<dbReference type="GO" id="GO:0009279">
    <property type="term" value="C:cell outer membrane"/>
    <property type="evidence" value="ECO:0007669"/>
    <property type="project" value="UniProtKB-SubCell"/>
</dbReference>
<evidence type="ECO:0000313" key="16">
    <source>
        <dbReference type="EMBL" id="GAA4952941.1"/>
    </source>
</evidence>
<evidence type="ECO:0000256" key="9">
    <source>
        <dbReference type="ARBA" id="ARBA00023136"/>
    </source>
</evidence>
<keyword evidence="9 11" id="KW-0472">Membrane</keyword>
<dbReference type="Gene3D" id="2.40.170.20">
    <property type="entry name" value="TonB-dependent receptor, beta-barrel domain"/>
    <property type="match status" value="1"/>
</dbReference>
<evidence type="ECO:0000256" key="11">
    <source>
        <dbReference type="PROSITE-ProRule" id="PRU01360"/>
    </source>
</evidence>
<comment type="similarity">
    <text evidence="11 12">Belongs to the TonB-dependent receptor family.</text>
</comment>
<dbReference type="PROSITE" id="PS52016">
    <property type="entry name" value="TONB_DEPENDENT_REC_3"/>
    <property type="match status" value="1"/>
</dbReference>
<keyword evidence="3 11" id="KW-1134">Transmembrane beta strand</keyword>
<dbReference type="PANTHER" id="PTHR32552">
    <property type="entry name" value="FERRICHROME IRON RECEPTOR-RELATED"/>
    <property type="match status" value="1"/>
</dbReference>
<evidence type="ECO:0000256" key="6">
    <source>
        <dbReference type="ARBA" id="ARBA00023004"/>
    </source>
</evidence>
<keyword evidence="17" id="KW-1185">Reference proteome</keyword>
<keyword evidence="4" id="KW-0410">Iron transport</keyword>
<dbReference type="Proteomes" id="UP001409585">
    <property type="component" value="Unassembled WGS sequence"/>
</dbReference>